<comment type="caution">
    <text evidence="3">The sequence shown here is derived from an EMBL/GenBank/DDBJ whole genome shotgun (WGS) entry which is preliminary data.</text>
</comment>
<dbReference type="RefSeq" id="WP_311821084.1">
    <property type="nucleotide sequence ID" value="NZ_JARPYF010000001.1"/>
</dbReference>
<feature type="compositionally biased region" description="Low complexity" evidence="1">
    <location>
        <begin position="31"/>
        <end position="44"/>
    </location>
</feature>
<evidence type="ECO:0000256" key="2">
    <source>
        <dbReference type="SAM" id="SignalP"/>
    </source>
</evidence>
<feature type="region of interest" description="Disordered" evidence="1">
    <location>
        <begin position="19"/>
        <end position="51"/>
    </location>
</feature>
<gene>
    <name evidence="3" type="ORF">P7D85_02680</name>
</gene>
<dbReference type="PROSITE" id="PS51257">
    <property type="entry name" value="PROKAR_LIPOPROTEIN"/>
    <property type="match status" value="1"/>
</dbReference>
<sequence length="202" mass="22622">MKKWIVFAVMAVMLAGCGSGGTKETSKSEKSTASASSTEQTTSAPEVSSSEKKIELKEVDFDVEGTPYKMKVIDSWEIIPDEELSFNAEDEDKVQGLMIYGFKKTDFESLAAFKDLIKNQFISTEEIEIKEETISETAYKTAHYEGYLYNFTGTYEGENVQMNFYFLETESDYALVSLVGSPSFYDKNGDLVTEMLNSFVAV</sequence>
<evidence type="ECO:0000313" key="4">
    <source>
        <dbReference type="Proteomes" id="UP001252875"/>
    </source>
</evidence>
<organism evidence="3 4">
    <name type="scientific">Enterococcus hulanensis</name>
    <dbReference type="NCBI Taxonomy" id="2559929"/>
    <lineage>
        <taxon>Bacteria</taxon>
        <taxon>Bacillati</taxon>
        <taxon>Bacillota</taxon>
        <taxon>Bacilli</taxon>
        <taxon>Lactobacillales</taxon>
        <taxon>Enterococcaceae</taxon>
        <taxon>Enterococcus</taxon>
    </lineage>
</organism>
<protein>
    <recommendedName>
        <fullName evidence="5">Lipoprotein</fullName>
    </recommendedName>
</protein>
<evidence type="ECO:0008006" key="5">
    <source>
        <dbReference type="Google" id="ProtNLM"/>
    </source>
</evidence>
<dbReference type="EMBL" id="JARPYI010000001">
    <property type="protein sequence ID" value="MDT2598661.1"/>
    <property type="molecule type" value="Genomic_DNA"/>
</dbReference>
<dbReference type="Proteomes" id="UP001252875">
    <property type="component" value="Unassembled WGS sequence"/>
</dbReference>
<feature type="chain" id="PRO_5046511065" description="Lipoprotein" evidence="2">
    <location>
        <begin position="19"/>
        <end position="202"/>
    </location>
</feature>
<keyword evidence="4" id="KW-1185">Reference proteome</keyword>
<name>A0ABU3EUW3_9ENTE</name>
<keyword evidence="2" id="KW-0732">Signal</keyword>
<feature type="signal peptide" evidence="2">
    <location>
        <begin position="1"/>
        <end position="18"/>
    </location>
</feature>
<evidence type="ECO:0000313" key="3">
    <source>
        <dbReference type="EMBL" id="MDT2598661.1"/>
    </source>
</evidence>
<evidence type="ECO:0000256" key="1">
    <source>
        <dbReference type="SAM" id="MobiDB-lite"/>
    </source>
</evidence>
<reference evidence="3 4" key="1">
    <citation type="submission" date="2023-03" db="EMBL/GenBank/DDBJ databases">
        <authorList>
            <person name="Shen W."/>
            <person name="Cai J."/>
        </authorList>
    </citation>
    <scope>NUCLEOTIDE SEQUENCE [LARGE SCALE GENOMIC DNA]</scope>
    <source>
        <strain evidence="3 4">D6-4</strain>
    </source>
</reference>
<proteinExistence type="predicted"/>
<accession>A0ABU3EUW3</accession>